<dbReference type="Pfam" id="PF13561">
    <property type="entry name" value="adh_short_C2"/>
    <property type="match status" value="1"/>
</dbReference>
<comment type="similarity">
    <text evidence="1">Belongs to the short-chain dehydrogenases/reductases (SDR) family.</text>
</comment>
<gene>
    <name evidence="3" type="ORF">K8V11_10445</name>
</gene>
<protein>
    <submittedName>
        <fullName evidence="3">SDR family oxidoreductase</fullName>
    </submittedName>
</protein>
<dbReference type="GO" id="GO:0050664">
    <property type="term" value="F:oxidoreductase activity, acting on NAD(P)H, oxygen as acceptor"/>
    <property type="evidence" value="ECO:0007669"/>
    <property type="project" value="TreeGrafter"/>
</dbReference>
<evidence type="ECO:0000313" key="3">
    <source>
        <dbReference type="EMBL" id="HJE91415.1"/>
    </source>
</evidence>
<proteinExistence type="inferred from homology"/>
<dbReference type="AlphaFoldDB" id="A0A921JYL5"/>
<dbReference type="SUPFAM" id="SSF51735">
    <property type="entry name" value="NAD(P)-binding Rossmann-fold domains"/>
    <property type="match status" value="1"/>
</dbReference>
<dbReference type="InterPro" id="IPR036291">
    <property type="entry name" value="NAD(P)-bd_dom_sf"/>
</dbReference>
<dbReference type="RefSeq" id="WP_303913722.1">
    <property type="nucleotide sequence ID" value="NZ_DYXM01000204.1"/>
</dbReference>
<sequence length="290" mass="30192">MGIYVVTGSASGIGHAVAERLRADGHKVIGVDLADAEVIADLSGPEGRQHAISAVLGAAGGTLDGAVMAAGVGPGGPVSRARLVAEVNFFGVIDLLEAWRPTLAAGRGAKVVVISSNSATTTPLVPGRTVRALLKRDAGRAFRSLRLLGPGATSIMYAASKLAVGRWIRRTAVRADWADEGVRLNGLAPGAVLTPLLQSQLEDPKQRAAVRAFPIPVREFGSPDKIADWATFMLGDAANSLCGSILTVDGGTDAFFRADDWPAKVPLRQLGGYLRAFRAGPKVRRNSKGT</sequence>
<reference evidence="3" key="2">
    <citation type="submission" date="2021-09" db="EMBL/GenBank/DDBJ databases">
        <authorList>
            <person name="Gilroy R."/>
        </authorList>
    </citation>
    <scope>NUCLEOTIDE SEQUENCE</scope>
    <source>
        <strain evidence="3">ChiGjej1B1-18357</strain>
    </source>
</reference>
<comment type="caution">
    <text evidence="3">The sequence shown here is derived from an EMBL/GenBank/DDBJ whole genome shotgun (WGS) entry which is preliminary data.</text>
</comment>
<dbReference type="Gene3D" id="3.40.50.720">
    <property type="entry name" value="NAD(P)-binding Rossmann-like Domain"/>
    <property type="match status" value="1"/>
</dbReference>
<reference evidence="3" key="1">
    <citation type="journal article" date="2021" name="PeerJ">
        <title>Extensive microbial diversity within the chicken gut microbiome revealed by metagenomics and culture.</title>
        <authorList>
            <person name="Gilroy R."/>
            <person name="Ravi A."/>
            <person name="Getino M."/>
            <person name="Pursley I."/>
            <person name="Horton D.L."/>
            <person name="Alikhan N.F."/>
            <person name="Baker D."/>
            <person name="Gharbi K."/>
            <person name="Hall N."/>
            <person name="Watson M."/>
            <person name="Adriaenssens E.M."/>
            <person name="Foster-Nyarko E."/>
            <person name="Jarju S."/>
            <person name="Secka A."/>
            <person name="Antonio M."/>
            <person name="Oren A."/>
            <person name="Chaudhuri R.R."/>
            <person name="La Ragione R."/>
            <person name="Hildebrand F."/>
            <person name="Pallen M.J."/>
        </authorList>
    </citation>
    <scope>NUCLEOTIDE SEQUENCE</scope>
    <source>
        <strain evidence="3">ChiGjej1B1-18357</strain>
    </source>
</reference>
<dbReference type="Proteomes" id="UP000776650">
    <property type="component" value="Unassembled WGS sequence"/>
</dbReference>
<evidence type="ECO:0000313" key="4">
    <source>
        <dbReference type="Proteomes" id="UP000776650"/>
    </source>
</evidence>
<organism evidence="3 4">
    <name type="scientific">Dietzia timorensis</name>
    <dbReference type="NCBI Taxonomy" id="499555"/>
    <lineage>
        <taxon>Bacteria</taxon>
        <taxon>Bacillati</taxon>
        <taxon>Actinomycetota</taxon>
        <taxon>Actinomycetes</taxon>
        <taxon>Mycobacteriales</taxon>
        <taxon>Dietziaceae</taxon>
        <taxon>Dietzia</taxon>
    </lineage>
</organism>
<name>A0A921JYL5_9ACTN</name>
<dbReference type="Pfam" id="PF00106">
    <property type="entry name" value="adh_short"/>
    <property type="match status" value="1"/>
</dbReference>
<dbReference type="InterPro" id="IPR002347">
    <property type="entry name" value="SDR_fam"/>
</dbReference>
<dbReference type="PRINTS" id="PR00081">
    <property type="entry name" value="GDHRDH"/>
</dbReference>
<accession>A0A921JYL5</accession>
<dbReference type="PANTHER" id="PTHR43008:SF4">
    <property type="entry name" value="CHAIN DEHYDROGENASE, PUTATIVE (AFU_ORTHOLOGUE AFUA_4G08710)-RELATED"/>
    <property type="match status" value="1"/>
</dbReference>
<keyword evidence="2" id="KW-0560">Oxidoreductase</keyword>
<evidence type="ECO:0000256" key="1">
    <source>
        <dbReference type="ARBA" id="ARBA00006484"/>
    </source>
</evidence>
<dbReference type="PANTHER" id="PTHR43008">
    <property type="entry name" value="BENZIL REDUCTASE"/>
    <property type="match status" value="1"/>
</dbReference>
<evidence type="ECO:0000256" key="2">
    <source>
        <dbReference type="ARBA" id="ARBA00023002"/>
    </source>
</evidence>
<dbReference type="EMBL" id="DYXM01000204">
    <property type="protein sequence ID" value="HJE91415.1"/>
    <property type="molecule type" value="Genomic_DNA"/>
</dbReference>